<keyword evidence="1 6" id="KW-0489">Methyltransferase</keyword>
<comment type="function">
    <text evidence="5">Mitochondrial transcription factor that confers selective promoter recognition on the core subunit of the yeast mitochondrial RNA polymerase. Interacts with DNA in a non-specific manner.</text>
</comment>
<evidence type="ECO:0000256" key="6">
    <source>
        <dbReference type="PROSITE-ProRule" id="PRU01026"/>
    </source>
</evidence>
<feature type="binding site" evidence="6">
    <location>
        <position position="278"/>
    </location>
    <ligand>
        <name>S-adenosyl-L-methionine</name>
        <dbReference type="ChEBI" id="CHEBI:59789"/>
    </ligand>
</feature>
<dbReference type="GO" id="GO:0000179">
    <property type="term" value="F:rRNA (adenine-N6,N6-)-dimethyltransferase activity"/>
    <property type="evidence" value="ECO:0007669"/>
    <property type="project" value="UniProtKB-UniRule"/>
</dbReference>
<sequence length="601" mass="66832">MTSIGRQISFPIAQLAESLGCIAIGNARRAALSCSPVSWSSRLFHTSAHVADSSSSSSTATGASASFKVEKPKRARRTKDQLEAARIAKQAFGIPMRSRRRTRTSVGSLTHVAKDVEAANSGADVDANSNANADTSSEQVKPKRGIGRPKTKDKTPSQKQLDAQARREARAVAEEEARAEEVKDRESMVQLFSQMQYDHLDSRDEWKAAFPNSKQHQTSYRYFVSNRNTIQEIIPHLGIQDPERKGEKVTIIEGYPGPGTFTSELVKMDEVEKVIALESTPCYLEKLQVLQSQLEASKPGEGQRLDMLKESAYLWDTYNQLVESGRLAHLNNRVATLDGGMVDFTTNDFIPAEHSDASWQKLSPLMFFAQLPNTVYGEQLFAQIITAIAGRIWLFRHGRIQLGFICGESLAKRCLGEAGDKLSRGKLGTTVQCLADVGVHRYAHEFSPHSHHFFPPTMSVGPRVTLGGQSLIPNSNPSTGLTRTGMVMMTVTPKKNPLIKPNEIEAFEFITRNLFILRTKRIGEALTHVAPGGQNVLRMTGPQQVEKGLIRKEEVILADEIVCNLSNVQWACLARMFDKWPFRPKHLFEEGRVKPDNKNRH</sequence>
<evidence type="ECO:0000256" key="1">
    <source>
        <dbReference type="ARBA" id="ARBA00022603"/>
    </source>
</evidence>
<proteinExistence type="inferred from homology"/>
<comment type="similarity">
    <text evidence="6 7">Belongs to the class I-like SAM-binding methyltransferase superfamily. rRNA adenine N(6)-methyltransferase family.</text>
</comment>
<evidence type="ECO:0000256" key="3">
    <source>
        <dbReference type="ARBA" id="ARBA00022691"/>
    </source>
</evidence>
<evidence type="ECO:0000313" key="9">
    <source>
        <dbReference type="EMBL" id="CDI54156.1"/>
    </source>
</evidence>
<keyword evidence="7" id="KW-0698">rRNA processing</keyword>
<dbReference type="EMBL" id="HG529604">
    <property type="protein sequence ID" value="CDI54156.1"/>
    <property type="molecule type" value="Genomic_DNA"/>
</dbReference>
<evidence type="ECO:0000256" key="5">
    <source>
        <dbReference type="ARBA" id="ARBA00024915"/>
    </source>
</evidence>
<keyword evidence="2 6" id="KW-0808">Transferase</keyword>
<dbReference type="SUPFAM" id="SSF53335">
    <property type="entry name" value="S-adenosyl-L-methionine-dependent methyltransferases"/>
    <property type="match status" value="1"/>
</dbReference>
<keyword evidence="4 6" id="KW-0694">RNA-binding</keyword>
<evidence type="ECO:0000256" key="2">
    <source>
        <dbReference type="ARBA" id="ARBA00022679"/>
    </source>
</evidence>
<feature type="binding site" evidence="6">
    <location>
        <position position="224"/>
    </location>
    <ligand>
        <name>S-adenosyl-L-methionine</name>
        <dbReference type="ChEBI" id="CHEBI:59789"/>
    </ligand>
</feature>
<feature type="compositionally biased region" description="Basic and acidic residues" evidence="8">
    <location>
        <begin position="68"/>
        <end position="80"/>
    </location>
</feature>
<feature type="region of interest" description="Disordered" evidence="8">
    <location>
        <begin position="50"/>
        <end position="80"/>
    </location>
</feature>
<feature type="compositionally biased region" description="Basic and acidic residues" evidence="8">
    <location>
        <begin position="164"/>
        <end position="182"/>
    </location>
</feature>
<dbReference type="AlphaFoldDB" id="A0A077R4X9"/>
<accession>A0A077R4X9</accession>
<dbReference type="InterPro" id="IPR001737">
    <property type="entry name" value="KsgA/Erm"/>
</dbReference>
<name>A0A077R4X9_9BASI</name>
<dbReference type="InterPro" id="IPR023165">
    <property type="entry name" value="rRNA_Ade_diMease-like_C"/>
</dbReference>
<reference evidence="9" key="1">
    <citation type="journal article" date="2014" name="Genome Biol. Evol.">
        <title>Gene Loss Rather Than Gene Gain Is Associated with a Host Jump from Monocots to Dicots in the Smut Fungus Melanopsichium pennsylvanicum.</title>
        <authorList>
            <person name="Sharma R."/>
            <person name="Mishra B."/>
            <person name="Runge F."/>
            <person name="Thines M."/>
        </authorList>
    </citation>
    <scope>NUCLEOTIDE SEQUENCE</scope>
    <source>
        <strain evidence="9">4</strain>
    </source>
</reference>
<keyword evidence="3 6" id="KW-0949">S-adenosyl-L-methionine</keyword>
<protein>
    <recommendedName>
        <fullName evidence="7">rRNA adenine N(6)-methyltransferase</fullName>
        <ecNumber evidence="7">2.1.1.-</ecNumber>
    </recommendedName>
</protein>
<dbReference type="GO" id="GO:0003723">
    <property type="term" value="F:RNA binding"/>
    <property type="evidence" value="ECO:0007669"/>
    <property type="project" value="UniProtKB-UniRule"/>
</dbReference>
<organism evidence="9">
    <name type="scientific">Melanopsichium pennsylvanicum 4</name>
    <dbReference type="NCBI Taxonomy" id="1398559"/>
    <lineage>
        <taxon>Eukaryota</taxon>
        <taxon>Fungi</taxon>
        <taxon>Dikarya</taxon>
        <taxon>Basidiomycota</taxon>
        <taxon>Ustilaginomycotina</taxon>
        <taxon>Ustilaginomycetes</taxon>
        <taxon>Ustilaginales</taxon>
        <taxon>Ustilaginaceae</taxon>
        <taxon>Melanopsichium</taxon>
    </lineage>
</organism>
<dbReference type="PANTHER" id="PTHR11727">
    <property type="entry name" value="DIMETHYLADENOSINE TRANSFERASE"/>
    <property type="match status" value="1"/>
</dbReference>
<dbReference type="PANTHER" id="PTHR11727:SF7">
    <property type="entry name" value="DIMETHYLADENOSINE TRANSFERASE-RELATED"/>
    <property type="match status" value="1"/>
</dbReference>
<evidence type="ECO:0000256" key="4">
    <source>
        <dbReference type="ARBA" id="ARBA00022884"/>
    </source>
</evidence>
<evidence type="ECO:0000256" key="7">
    <source>
        <dbReference type="RuleBase" id="RU362106"/>
    </source>
</evidence>
<feature type="compositionally biased region" description="Low complexity" evidence="8">
    <location>
        <begin position="120"/>
        <end position="137"/>
    </location>
</feature>
<evidence type="ECO:0000256" key="8">
    <source>
        <dbReference type="SAM" id="MobiDB-lite"/>
    </source>
</evidence>
<dbReference type="PROSITE" id="PS51689">
    <property type="entry name" value="SAM_RNA_A_N6_MT"/>
    <property type="match status" value="1"/>
</dbReference>
<dbReference type="InterPro" id="IPR029063">
    <property type="entry name" value="SAM-dependent_MTases_sf"/>
</dbReference>
<dbReference type="FunFam" id="3.40.50.150:FF:001125">
    <property type="entry name" value="Mitochondrial transcription factor 1"/>
    <property type="match status" value="1"/>
</dbReference>
<dbReference type="EC" id="2.1.1.-" evidence="7"/>
<dbReference type="Gene3D" id="1.10.8.100">
    <property type="entry name" value="Ribosomal RNA adenine dimethylase-like, domain 2"/>
    <property type="match status" value="1"/>
</dbReference>
<feature type="region of interest" description="Disordered" evidence="8">
    <location>
        <begin position="120"/>
        <end position="182"/>
    </location>
</feature>
<feature type="compositionally biased region" description="Low complexity" evidence="8">
    <location>
        <begin position="50"/>
        <end position="66"/>
    </location>
</feature>
<dbReference type="Gene3D" id="3.40.50.150">
    <property type="entry name" value="Vaccinia Virus protein VP39"/>
    <property type="match status" value="1"/>
</dbReference>
<dbReference type="Pfam" id="PF00398">
    <property type="entry name" value="RrnaAD"/>
    <property type="match status" value="1"/>
</dbReference>
<comment type="caution">
    <text evidence="6">Lacks conserved residue(s) required for the propagation of feature annotation.</text>
</comment>